<dbReference type="Gene3D" id="2.40.170.20">
    <property type="entry name" value="TonB-dependent receptor, beta-barrel domain"/>
    <property type="match status" value="1"/>
</dbReference>
<evidence type="ECO:0000259" key="11">
    <source>
        <dbReference type="Pfam" id="PF14905"/>
    </source>
</evidence>
<evidence type="ECO:0000256" key="4">
    <source>
        <dbReference type="ARBA" id="ARBA00022692"/>
    </source>
</evidence>
<evidence type="ECO:0000259" key="10">
    <source>
        <dbReference type="Pfam" id="PF07715"/>
    </source>
</evidence>
<gene>
    <name evidence="12" type="ORF">NAT50_10055</name>
</gene>
<dbReference type="Pfam" id="PF13715">
    <property type="entry name" value="CarbopepD_reg_2"/>
    <property type="match status" value="1"/>
</dbReference>
<dbReference type="InterPro" id="IPR041700">
    <property type="entry name" value="OMP_b-brl_3"/>
</dbReference>
<dbReference type="Proteomes" id="UP001317191">
    <property type="component" value="Unassembled WGS sequence"/>
</dbReference>
<dbReference type="InterPro" id="IPR012910">
    <property type="entry name" value="Plug_dom"/>
</dbReference>
<comment type="caution">
    <text evidence="12">The sequence shown here is derived from an EMBL/GenBank/DDBJ whole genome shotgun (WGS) entry which is preliminary data.</text>
</comment>
<dbReference type="InterPro" id="IPR008969">
    <property type="entry name" value="CarboxyPept-like_regulatory"/>
</dbReference>
<sequence length="823" mass="93540">MKLIEKSLLLVFLFCFSLLSAQPRQEGKRVTISGKVVEKSTSAPLDYATVTVLTGTNQVVSGAVTDAKGEFKIDIRPGKFTIKVEFMSFKTYEIKDKNISADTFLGTIALEDDAKMIDEVVIRAERTSVDIKLDKKVYTVGKDVLVRGGTVSDVLDNLPSISVSTEGAVALRGNENVRILIDGKPSNAASVNDALRLISADAIDKVEVVTNPSARYDAEGGGGIINILLKKGKNQGVNGTFIVSAGTPENTSGSANINVKQEAFNFFTTLGYNKRLNPGSTLINQENLNPDGSLRNYTEERRTSDRYGKGANINFGIELMLDKNTSWTNAFNYRNNKGNNDDNVFYYNYDNNLDFINTRQRFNRGLGDNENIEFTTNFVKKFKKDGHKLTIDGAFGTENEDENTDIQGRIVETNAYVSSEKTRRNNRQNRNLIQADYVIPLGKNSQFEAGFRGNYVDFTSDYQVQERRSFTDPYTDIDYFTNTLNYKENVTAGYTQFGSKISKFSFLLGLRYEYSHIEVNFLKTDDFTTKKYDNFFPSAFLTYEFSEDSNISVNYSRRITRPRDRFINPFASYTSNVNLFEGNPEINPAFTNAFDIGFLKKWDKLTFNTSLYLNHTTDSFQIVRRKRGDEIDGLPVVVNKPFNLSTEDKIGFEFNLNYNFKKWWKLNGNFNFFHSTTDGEFNYVDVNNNPVTINFDRKATSWFSRLTSRITLPYKIEWQTNGMYFAPQKTAQGTSKGIASANLGFSKDILKDMGTLSFNVNDVFNSRKRIQDIQLPGLNSYSEMQFRKRSFTFSFTYRFNKKKTDKDFRPRQNDNNGDGDIMG</sequence>
<evidence type="ECO:0000313" key="13">
    <source>
        <dbReference type="Proteomes" id="UP001317191"/>
    </source>
</evidence>
<keyword evidence="13" id="KW-1185">Reference proteome</keyword>
<evidence type="ECO:0000256" key="9">
    <source>
        <dbReference type="SAM" id="SignalP"/>
    </source>
</evidence>
<keyword evidence="12" id="KW-0675">Receptor</keyword>
<dbReference type="EMBL" id="JAMLJM010000008">
    <property type="protein sequence ID" value="MCL9809700.1"/>
    <property type="molecule type" value="Genomic_DNA"/>
</dbReference>
<feature type="signal peptide" evidence="9">
    <location>
        <begin position="1"/>
        <end position="21"/>
    </location>
</feature>
<dbReference type="PANTHER" id="PTHR40980">
    <property type="entry name" value="PLUG DOMAIN-CONTAINING PROTEIN"/>
    <property type="match status" value="1"/>
</dbReference>
<dbReference type="PANTHER" id="PTHR40980:SF4">
    <property type="entry name" value="TONB-DEPENDENT RECEPTOR-LIKE BETA-BARREL DOMAIN-CONTAINING PROTEIN"/>
    <property type="match status" value="1"/>
</dbReference>
<evidence type="ECO:0000313" key="12">
    <source>
        <dbReference type="EMBL" id="MCL9809700.1"/>
    </source>
</evidence>
<dbReference type="InterPro" id="IPR036942">
    <property type="entry name" value="Beta-barrel_TonB_sf"/>
</dbReference>
<dbReference type="RefSeq" id="WP_250593152.1">
    <property type="nucleotide sequence ID" value="NZ_JAMLJM010000008.1"/>
</dbReference>
<name>A0ABT0TQQ3_9FLAO</name>
<dbReference type="Gene3D" id="2.170.130.10">
    <property type="entry name" value="TonB-dependent receptor, plug domain"/>
    <property type="match status" value="1"/>
</dbReference>
<feature type="chain" id="PRO_5045720240" evidence="9">
    <location>
        <begin position="22"/>
        <end position="823"/>
    </location>
</feature>
<dbReference type="SUPFAM" id="SSF56935">
    <property type="entry name" value="Porins"/>
    <property type="match status" value="1"/>
</dbReference>
<keyword evidence="2 7" id="KW-0813">Transport</keyword>
<dbReference type="InterPro" id="IPR039426">
    <property type="entry name" value="TonB-dep_rcpt-like"/>
</dbReference>
<feature type="domain" description="Outer membrane protein beta-barrel" evidence="11">
    <location>
        <begin position="380"/>
        <end position="797"/>
    </location>
</feature>
<dbReference type="InterPro" id="IPR037066">
    <property type="entry name" value="Plug_dom_sf"/>
</dbReference>
<keyword evidence="3 7" id="KW-1134">Transmembrane beta strand</keyword>
<keyword evidence="4 7" id="KW-0812">Transmembrane</keyword>
<evidence type="ECO:0000256" key="2">
    <source>
        <dbReference type="ARBA" id="ARBA00022448"/>
    </source>
</evidence>
<evidence type="ECO:0000256" key="5">
    <source>
        <dbReference type="ARBA" id="ARBA00023136"/>
    </source>
</evidence>
<accession>A0ABT0TQQ3</accession>
<proteinExistence type="inferred from homology"/>
<evidence type="ECO:0000256" key="8">
    <source>
        <dbReference type="SAM" id="MobiDB-lite"/>
    </source>
</evidence>
<evidence type="ECO:0000256" key="6">
    <source>
        <dbReference type="ARBA" id="ARBA00023237"/>
    </source>
</evidence>
<dbReference type="Pfam" id="PF07715">
    <property type="entry name" value="Plug"/>
    <property type="match status" value="1"/>
</dbReference>
<evidence type="ECO:0000256" key="3">
    <source>
        <dbReference type="ARBA" id="ARBA00022452"/>
    </source>
</evidence>
<evidence type="ECO:0000256" key="1">
    <source>
        <dbReference type="ARBA" id="ARBA00004571"/>
    </source>
</evidence>
<organism evidence="12 13">
    <name type="scientific">Flavobacterium luminosum</name>
    <dbReference type="NCBI Taxonomy" id="2949086"/>
    <lineage>
        <taxon>Bacteria</taxon>
        <taxon>Pseudomonadati</taxon>
        <taxon>Bacteroidota</taxon>
        <taxon>Flavobacteriia</taxon>
        <taxon>Flavobacteriales</taxon>
        <taxon>Flavobacteriaceae</taxon>
        <taxon>Flavobacterium</taxon>
    </lineage>
</organism>
<comment type="similarity">
    <text evidence="7">Belongs to the TonB-dependent receptor family.</text>
</comment>
<keyword evidence="9" id="KW-0732">Signal</keyword>
<dbReference type="PROSITE" id="PS52016">
    <property type="entry name" value="TONB_DEPENDENT_REC_3"/>
    <property type="match status" value="1"/>
</dbReference>
<dbReference type="Gene3D" id="2.60.40.1120">
    <property type="entry name" value="Carboxypeptidase-like, regulatory domain"/>
    <property type="match status" value="1"/>
</dbReference>
<keyword evidence="6 7" id="KW-0998">Cell outer membrane</keyword>
<dbReference type="SUPFAM" id="SSF49464">
    <property type="entry name" value="Carboxypeptidase regulatory domain-like"/>
    <property type="match status" value="1"/>
</dbReference>
<dbReference type="Pfam" id="PF14905">
    <property type="entry name" value="OMP_b-brl_3"/>
    <property type="match status" value="1"/>
</dbReference>
<feature type="domain" description="TonB-dependent receptor plug" evidence="10">
    <location>
        <begin position="148"/>
        <end position="224"/>
    </location>
</feature>
<evidence type="ECO:0000256" key="7">
    <source>
        <dbReference type="PROSITE-ProRule" id="PRU01360"/>
    </source>
</evidence>
<comment type="subcellular location">
    <subcellularLocation>
        <location evidence="1 7">Cell outer membrane</location>
        <topology evidence="1 7">Multi-pass membrane protein</topology>
    </subcellularLocation>
</comment>
<reference evidence="12 13" key="1">
    <citation type="submission" date="2022-05" db="EMBL/GenBank/DDBJ databases">
        <title>Flavobacterium sp., isolated from activated sludge.</title>
        <authorList>
            <person name="Ran Q."/>
        </authorList>
    </citation>
    <scope>NUCLEOTIDE SEQUENCE [LARGE SCALE GENOMIC DNA]</scope>
    <source>
        <strain evidence="12 13">HXWNR70</strain>
    </source>
</reference>
<keyword evidence="5 7" id="KW-0472">Membrane</keyword>
<protein>
    <submittedName>
        <fullName evidence="12">TonB-dependent receptor family protein</fullName>
    </submittedName>
</protein>
<feature type="region of interest" description="Disordered" evidence="8">
    <location>
        <begin position="804"/>
        <end position="823"/>
    </location>
</feature>